<name>A0A1R1Y142_9FUNG</name>
<dbReference type="Proteomes" id="UP000187283">
    <property type="component" value="Unassembled WGS sequence"/>
</dbReference>
<evidence type="ECO:0000313" key="2">
    <source>
        <dbReference type="Proteomes" id="UP000187283"/>
    </source>
</evidence>
<organism evidence="1 2">
    <name type="scientific">Smittium culicis</name>
    <dbReference type="NCBI Taxonomy" id="133412"/>
    <lineage>
        <taxon>Eukaryota</taxon>
        <taxon>Fungi</taxon>
        <taxon>Fungi incertae sedis</taxon>
        <taxon>Zoopagomycota</taxon>
        <taxon>Kickxellomycotina</taxon>
        <taxon>Harpellomycetes</taxon>
        <taxon>Harpellales</taxon>
        <taxon>Legeriomycetaceae</taxon>
        <taxon>Smittium</taxon>
    </lineage>
</organism>
<gene>
    <name evidence="1" type="ORF">AYI70_g3995</name>
</gene>
<accession>A0A1R1Y142</accession>
<protein>
    <submittedName>
        <fullName evidence="1">Uncharacterized protein</fullName>
    </submittedName>
</protein>
<proteinExistence type="predicted"/>
<dbReference type="EMBL" id="LSSN01001191">
    <property type="protein sequence ID" value="OMJ20623.1"/>
    <property type="molecule type" value="Genomic_DNA"/>
</dbReference>
<dbReference type="AlphaFoldDB" id="A0A1R1Y142"/>
<reference evidence="1 2" key="1">
    <citation type="submission" date="2017-01" db="EMBL/GenBank/DDBJ databases">
        <authorList>
            <person name="Mah S.A."/>
            <person name="Swanson W.J."/>
            <person name="Moy G.W."/>
            <person name="Vacquier V.D."/>
        </authorList>
    </citation>
    <scope>NUCLEOTIDE SEQUENCE [LARGE SCALE GENOMIC DNA]</scope>
    <source>
        <strain evidence="1 2">GSMNP</strain>
    </source>
</reference>
<sequence>MSNLYSDIKSNLDELSIYLNSIFQNELKELEKSSNEKDAKRAPKKLKIAEQSMTSSSDVISINEMAAASRISKAIKSPNIEDNYSTIVLSTANDTALEPNSISYEKLKELFETIRQIDSKNMDLNLIVLKVILLI</sequence>
<comment type="caution">
    <text evidence="1">The sequence shown here is derived from an EMBL/GenBank/DDBJ whole genome shotgun (WGS) entry which is preliminary data.</text>
</comment>
<evidence type="ECO:0000313" key="1">
    <source>
        <dbReference type="EMBL" id="OMJ20623.1"/>
    </source>
</evidence>
<keyword evidence="2" id="KW-1185">Reference proteome</keyword>